<reference evidence="2" key="1">
    <citation type="journal article" date="2009" name="Appl. Environ. Microbiol.">
        <title>Complete genome sequence of the chemolithoautotrophic marine magnetotactic coccus strain MC-1.</title>
        <authorList>
            <person name="Schubbe S."/>
            <person name="Williams T.J."/>
            <person name="Xie G."/>
            <person name="Kiss H.E."/>
            <person name="Brettin T.S."/>
            <person name="Martinez D."/>
            <person name="Ross C.A."/>
            <person name="Schuler D."/>
            <person name="Cox B.L."/>
            <person name="Nealson K.H."/>
            <person name="Bazylinski D.A."/>
        </authorList>
    </citation>
    <scope>NUCLEOTIDE SEQUENCE [LARGE SCALE GENOMIC DNA]</scope>
    <source>
        <strain evidence="2">ATCC BAA-1437 / JCM 17883 / MC-1</strain>
    </source>
</reference>
<sequence length="122" mass="12735">MHRARHLATHYTFQPDQGRLYQRGSLVATRRADGVWLDKQGKPHQAGQDPQSLLHHDVVKEGKDTVNQIMDGAALGLGMVALAPFVVPAGAAAAIGTGTAAAAGAGALAIDVIRGLEAEDYS</sequence>
<gene>
    <name evidence="1" type="ordered locus">Mmc1_3068</name>
</gene>
<protein>
    <submittedName>
        <fullName evidence="1">Uncharacterized protein</fullName>
    </submittedName>
</protein>
<dbReference type="HOGENOM" id="CLU_2023910_0_0_5"/>
<dbReference type="KEGG" id="mgm:Mmc1_3068"/>
<evidence type="ECO:0000313" key="2">
    <source>
        <dbReference type="Proteomes" id="UP000002586"/>
    </source>
</evidence>
<reference evidence="1 2" key="2">
    <citation type="journal article" date="2012" name="Int. J. Syst. Evol. Microbiol.">
        <title>Magnetococcus marinus gen. nov., sp. nov., a marine, magnetotactic bacterium that represents a novel lineage (Magnetococcaceae fam. nov.; Magnetococcales ord. nov.) at the base of the Alphaproteobacteria.</title>
        <authorList>
            <person name="Bazylinski D.A."/>
            <person name="Williams T.J."/>
            <person name="Lefevre C.T."/>
            <person name="Berg R.J."/>
            <person name="Zhang C.L."/>
            <person name="Bowser S.S."/>
            <person name="Dean A.J."/>
            <person name="Beveridge T.J."/>
        </authorList>
    </citation>
    <scope>NUCLEOTIDE SEQUENCE [LARGE SCALE GENOMIC DNA]</scope>
    <source>
        <strain evidence="2">ATCC BAA-1437 / JCM 17883 / MC-1</strain>
    </source>
</reference>
<keyword evidence="2" id="KW-1185">Reference proteome</keyword>
<accession>A0LC66</accession>
<dbReference type="Proteomes" id="UP000002586">
    <property type="component" value="Chromosome"/>
</dbReference>
<proteinExistence type="predicted"/>
<name>A0LC66_MAGMM</name>
<dbReference type="EMBL" id="CP000471">
    <property type="protein sequence ID" value="ABK45559.1"/>
    <property type="molecule type" value="Genomic_DNA"/>
</dbReference>
<dbReference type="AlphaFoldDB" id="A0LC66"/>
<organism evidence="1 2">
    <name type="scientific">Magnetococcus marinus (strain ATCC BAA-1437 / JCM 17883 / MC-1)</name>
    <dbReference type="NCBI Taxonomy" id="156889"/>
    <lineage>
        <taxon>Bacteria</taxon>
        <taxon>Pseudomonadati</taxon>
        <taxon>Pseudomonadota</taxon>
        <taxon>Magnetococcia</taxon>
        <taxon>Magnetococcales</taxon>
        <taxon>Magnetococcaceae</taxon>
        <taxon>Magnetococcus</taxon>
    </lineage>
</organism>
<dbReference type="RefSeq" id="WP_011714622.1">
    <property type="nucleotide sequence ID" value="NC_008576.1"/>
</dbReference>
<evidence type="ECO:0000313" key="1">
    <source>
        <dbReference type="EMBL" id="ABK45559.1"/>
    </source>
</evidence>